<evidence type="ECO:0000259" key="2">
    <source>
        <dbReference type="Pfam" id="PF03807"/>
    </source>
</evidence>
<dbReference type="InterPro" id="IPR028939">
    <property type="entry name" value="P5C_Rdtase_cat_N"/>
</dbReference>
<evidence type="ECO:0000313" key="3">
    <source>
        <dbReference type="EMBL" id="MBB4735623.1"/>
    </source>
</evidence>
<dbReference type="InterPro" id="IPR036291">
    <property type="entry name" value="NAD(P)-bd_dom_sf"/>
</dbReference>
<dbReference type="Proteomes" id="UP000540191">
    <property type="component" value="Unassembled WGS sequence"/>
</dbReference>
<protein>
    <submittedName>
        <fullName evidence="3">Putative dinucleotide-binding enzyme</fullName>
    </submittedName>
</protein>
<dbReference type="GO" id="GO:0052851">
    <property type="term" value="F:ferric-chelate reductase (NADPH) activity"/>
    <property type="evidence" value="ECO:0007669"/>
    <property type="project" value="TreeGrafter"/>
</dbReference>
<dbReference type="GO" id="GO:0008823">
    <property type="term" value="F:cupric reductase (NADH) activity"/>
    <property type="evidence" value="ECO:0007669"/>
    <property type="project" value="TreeGrafter"/>
</dbReference>
<dbReference type="AlphaFoldDB" id="A0A7W7GNW7"/>
<dbReference type="Gene3D" id="3.40.50.720">
    <property type="entry name" value="NAD(P)-binding Rossmann-like Domain"/>
    <property type="match status" value="1"/>
</dbReference>
<sequence>MRIGIIGTGNIGGSLVRHLSRASHDVKVANSRGPETIEADLLTHGARAVTAAEAAQDVQVLILSVPLGAIPHLADIVRTLPESATVIDTSNYYPQRDGEGFLPEGTVESVWVTEQLGRPVVKAWNSIGASPLAEKGRPAGTEGRVALPVAADREEDRTRAHALVDATGFDPYDAGPLAESWRQQPGTPCYGTDLTLGELPQALATADAEHAPRRRDIYVDAAAERLGSGISPDADWGVALARLLFR</sequence>
<accession>A0A7W7GNW7</accession>
<gene>
    <name evidence="3" type="ORF">HDA30_001131</name>
</gene>
<dbReference type="GO" id="GO:0005886">
    <property type="term" value="C:plasma membrane"/>
    <property type="evidence" value="ECO:0007669"/>
    <property type="project" value="TreeGrafter"/>
</dbReference>
<dbReference type="PANTHER" id="PTHR14239">
    <property type="entry name" value="DUDULIN-RELATED"/>
    <property type="match status" value="1"/>
</dbReference>
<name>A0A7W7GNW7_9MICC</name>
<feature type="domain" description="Pyrroline-5-carboxylate reductase catalytic N-terminal" evidence="2">
    <location>
        <begin position="2"/>
        <end position="92"/>
    </location>
</feature>
<comment type="caution">
    <text evidence="3">The sequence shown here is derived from an EMBL/GenBank/DDBJ whole genome shotgun (WGS) entry which is preliminary data.</text>
</comment>
<dbReference type="RefSeq" id="WP_184241355.1">
    <property type="nucleotide sequence ID" value="NZ_JACHNA010000001.1"/>
</dbReference>
<dbReference type="PANTHER" id="PTHR14239:SF0">
    <property type="entry name" value="F420-DEPENDENT NADP REDUCTASE"/>
    <property type="match status" value="1"/>
</dbReference>
<dbReference type="InterPro" id="IPR051267">
    <property type="entry name" value="STEAP_metalloreductase"/>
</dbReference>
<evidence type="ECO:0000256" key="1">
    <source>
        <dbReference type="ARBA" id="ARBA00023002"/>
    </source>
</evidence>
<organism evidence="3 4">
    <name type="scientific">Micrococcus cohnii</name>
    <dbReference type="NCBI Taxonomy" id="993416"/>
    <lineage>
        <taxon>Bacteria</taxon>
        <taxon>Bacillati</taxon>
        <taxon>Actinomycetota</taxon>
        <taxon>Actinomycetes</taxon>
        <taxon>Micrococcales</taxon>
        <taxon>Micrococcaceae</taxon>
        <taxon>Micrococcus</taxon>
    </lineage>
</organism>
<keyword evidence="4" id="KW-1185">Reference proteome</keyword>
<reference evidence="3 4" key="1">
    <citation type="submission" date="2020-08" db="EMBL/GenBank/DDBJ databases">
        <title>Sequencing the genomes of 1000 actinobacteria strains.</title>
        <authorList>
            <person name="Klenk H.-P."/>
        </authorList>
    </citation>
    <scope>NUCLEOTIDE SEQUENCE [LARGE SCALE GENOMIC DNA]</scope>
    <source>
        <strain evidence="3 4">DSM 23974</strain>
    </source>
</reference>
<proteinExistence type="predicted"/>
<keyword evidence="1" id="KW-0560">Oxidoreductase</keyword>
<evidence type="ECO:0000313" key="4">
    <source>
        <dbReference type="Proteomes" id="UP000540191"/>
    </source>
</evidence>
<dbReference type="SUPFAM" id="SSF51735">
    <property type="entry name" value="NAD(P)-binding Rossmann-fold domains"/>
    <property type="match status" value="1"/>
</dbReference>
<dbReference type="GO" id="GO:0015677">
    <property type="term" value="P:copper ion import"/>
    <property type="evidence" value="ECO:0007669"/>
    <property type="project" value="TreeGrafter"/>
</dbReference>
<dbReference type="Pfam" id="PF03807">
    <property type="entry name" value="F420_oxidored"/>
    <property type="match status" value="1"/>
</dbReference>
<dbReference type="EMBL" id="JACHNA010000001">
    <property type="protein sequence ID" value="MBB4735623.1"/>
    <property type="molecule type" value="Genomic_DNA"/>
</dbReference>